<reference evidence="1 2" key="1">
    <citation type="submission" date="2021-06" db="EMBL/GenBank/DDBJ databases">
        <authorList>
            <person name="Sun Q."/>
            <person name="Li D."/>
        </authorList>
    </citation>
    <scope>NUCLEOTIDE SEQUENCE [LARGE SCALE GENOMIC DNA]</scope>
    <source>
        <strain evidence="1 2">MSJ-5</strain>
    </source>
</reference>
<sequence>MKNAYLKLIFLLLFVFLFITGYAIGQPIKTNIEEINIKSHIDILTSAKYEGRLIGTKGNEKTLEYIENHFKSIGLHSFVEEGYKKEFETVSFEWNGSPRFNVINNNGDIVDSYEEGKDFTIRLDNMSMGGSFKGNITHVINSKELIEGSDKFKDKAILINYEDDSIKKLGLSQEEVDDRLYYIGKTSVIIYPESHPIKEPNIN</sequence>
<proteinExistence type="predicted"/>
<dbReference type="EMBL" id="JAHLQK010000001">
    <property type="protein sequence ID" value="MBU5675747.1"/>
    <property type="molecule type" value="Genomic_DNA"/>
</dbReference>
<protein>
    <submittedName>
        <fullName evidence="1">Uncharacterized protein</fullName>
    </submittedName>
</protein>
<dbReference type="RefSeq" id="WP_216415200.1">
    <property type="nucleotide sequence ID" value="NZ_JAHLQK010000001.1"/>
</dbReference>
<organism evidence="1 2">
    <name type="scientific">Alkaliphilus flagellatus</name>
    <dbReference type="NCBI Taxonomy" id="2841507"/>
    <lineage>
        <taxon>Bacteria</taxon>
        <taxon>Bacillati</taxon>
        <taxon>Bacillota</taxon>
        <taxon>Clostridia</taxon>
        <taxon>Peptostreptococcales</taxon>
        <taxon>Natronincolaceae</taxon>
        <taxon>Alkaliphilus</taxon>
    </lineage>
</organism>
<gene>
    <name evidence="1" type="ORF">KQI88_04900</name>
</gene>
<evidence type="ECO:0000313" key="2">
    <source>
        <dbReference type="Proteomes" id="UP000779508"/>
    </source>
</evidence>
<evidence type="ECO:0000313" key="1">
    <source>
        <dbReference type="EMBL" id="MBU5675747.1"/>
    </source>
</evidence>
<accession>A0ABS6FZS2</accession>
<name>A0ABS6FZS2_9FIRM</name>
<comment type="caution">
    <text evidence="1">The sequence shown here is derived from an EMBL/GenBank/DDBJ whole genome shotgun (WGS) entry which is preliminary data.</text>
</comment>
<keyword evidence="2" id="KW-1185">Reference proteome</keyword>
<dbReference type="Proteomes" id="UP000779508">
    <property type="component" value="Unassembled WGS sequence"/>
</dbReference>